<dbReference type="Proteomes" id="UP000037035">
    <property type="component" value="Unassembled WGS sequence"/>
</dbReference>
<gene>
    <name evidence="1" type="ORF">VP01_1118g4</name>
</gene>
<keyword evidence="2" id="KW-1185">Reference proteome</keyword>
<name>A0A0L6VSH4_9BASI</name>
<dbReference type="VEuPathDB" id="FungiDB:VP01_1118g4"/>
<dbReference type="AlphaFoldDB" id="A0A0L6VSH4"/>
<accession>A0A0L6VSH4</accession>
<organism evidence="1 2">
    <name type="scientific">Puccinia sorghi</name>
    <dbReference type="NCBI Taxonomy" id="27349"/>
    <lineage>
        <taxon>Eukaryota</taxon>
        <taxon>Fungi</taxon>
        <taxon>Dikarya</taxon>
        <taxon>Basidiomycota</taxon>
        <taxon>Pucciniomycotina</taxon>
        <taxon>Pucciniomycetes</taxon>
        <taxon>Pucciniales</taxon>
        <taxon>Pucciniaceae</taxon>
        <taxon>Puccinia</taxon>
    </lineage>
</organism>
<comment type="caution">
    <text evidence="1">The sequence shown here is derived from an EMBL/GenBank/DDBJ whole genome shotgun (WGS) entry which is preliminary data.</text>
</comment>
<proteinExistence type="predicted"/>
<sequence>MLADPWSIPYDPSIQPITCRRKKQVSKGTCGYPSAMADHLEKHLLYDFAKRNKVLAAAKQFEEKLACAPAKQLEKAKQASELALEKVCIAEQKASEKASIVIEKAAKKSRISDKKAAEKTKIEEEKAANIAAMIDGDPEGW</sequence>
<evidence type="ECO:0000313" key="1">
    <source>
        <dbReference type="EMBL" id="KNZ63644.1"/>
    </source>
</evidence>
<dbReference type="EMBL" id="LAVV01001321">
    <property type="protein sequence ID" value="KNZ63644.1"/>
    <property type="molecule type" value="Genomic_DNA"/>
</dbReference>
<evidence type="ECO:0000313" key="2">
    <source>
        <dbReference type="Proteomes" id="UP000037035"/>
    </source>
</evidence>
<reference evidence="1 2" key="1">
    <citation type="submission" date="2015-08" db="EMBL/GenBank/DDBJ databases">
        <title>Next Generation Sequencing and Analysis of the Genome of Puccinia sorghi L Schw, the Causal Agent of Maize Common Rust.</title>
        <authorList>
            <person name="Rochi L."/>
            <person name="Burguener G."/>
            <person name="Darino M."/>
            <person name="Turjanski A."/>
            <person name="Kreff E."/>
            <person name="Dieguez M.J."/>
            <person name="Sacco F."/>
        </authorList>
    </citation>
    <scope>NUCLEOTIDE SEQUENCE [LARGE SCALE GENOMIC DNA]</scope>
    <source>
        <strain evidence="1 2">RO10H11247</strain>
    </source>
</reference>
<protein>
    <submittedName>
        <fullName evidence="1">Uncharacterized protein</fullName>
    </submittedName>
</protein>